<dbReference type="AlphaFoldDB" id="A0A917IGZ3"/>
<dbReference type="PRINTS" id="PR00032">
    <property type="entry name" value="HTHARAC"/>
</dbReference>
<keyword evidence="1" id="KW-0805">Transcription regulation</keyword>
<dbReference type="InterPro" id="IPR035418">
    <property type="entry name" value="AraC-bd_2"/>
</dbReference>
<evidence type="ECO:0000256" key="2">
    <source>
        <dbReference type="ARBA" id="ARBA00023125"/>
    </source>
</evidence>
<dbReference type="RefSeq" id="WP_188756108.1">
    <property type="nucleotide sequence ID" value="NZ_BMJY01000007.1"/>
</dbReference>
<protein>
    <recommendedName>
        <fullName evidence="4">HTH araC/xylS-type domain-containing protein</fullName>
    </recommendedName>
</protein>
<gene>
    <name evidence="5" type="ORF">GCM10010921_19670</name>
</gene>
<sequence>MAIGQTTLPTVSPGVETGVATSLHDWRRLAGGRFVPLYVTAAHADRFEAVLRSRTIDRVSVSEITAMPHRVQRTPELISPRDPRHYKLSLQLDGSGFVAQDGRDAVLRPGDIAIYDTSRPYTIEFTDDVRCLVMAFPQDAFEVAPQLISRITAVRLAGDEGIGGVISPFMQHMADNLELLDGVSGERIMRSSLDLLTALVYAELAGGDTQAGESRHAEMQAFKLWIDDHLDDPELSAAVVARAHYISVRYLQYLFHDEGLTVSGYIRSRRLERCRLDLSDPAQATLSVSQIAQRWGFTDASHFSKVFKAEFGVAPRDYRALRLPA</sequence>
<feature type="domain" description="HTH araC/xylS-type" evidence="4">
    <location>
        <begin position="220"/>
        <end position="321"/>
    </location>
</feature>
<accession>A0A917IGZ3</accession>
<evidence type="ECO:0000256" key="1">
    <source>
        <dbReference type="ARBA" id="ARBA00023015"/>
    </source>
</evidence>
<dbReference type="GO" id="GO:0043565">
    <property type="term" value="F:sequence-specific DNA binding"/>
    <property type="evidence" value="ECO:0007669"/>
    <property type="project" value="InterPro"/>
</dbReference>
<dbReference type="InterPro" id="IPR050204">
    <property type="entry name" value="AraC_XylS_family_regulators"/>
</dbReference>
<organism evidence="5 6">
    <name type="scientific">Microbacterium album</name>
    <dbReference type="NCBI Taxonomy" id="2053191"/>
    <lineage>
        <taxon>Bacteria</taxon>
        <taxon>Bacillati</taxon>
        <taxon>Actinomycetota</taxon>
        <taxon>Actinomycetes</taxon>
        <taxon>Micrococcales</taxon>
        <taxon>Microbacteriaceae</taxon>
        <taxon>Microbacterium</taxon>
    </lineage>
</organism>
<dbReference type="Proteomes" id="UP000657592">
    <property type="component" value="Unassembled WGS sequence"/>
</dbReference>
<reference evidence="5" key="1">
    <citation type="journal article" date="2014" name="Int. J. Syst. Evol. Microbiol.">
        <title>Complete genome sequence of Corynebacterium casei LMG S-19264T (=DSM 44701T), isolated from a smear-ripened cheese.</title>
        <authorList>
            <consortium name="US DOE Joint Genome Institute (JGI-PGF)"/>
            <person name="Walter F."/>
            <person name="Albersmeier A."/>
            <person name="Kalinowski J."/>
            <person name="Ruckert C."/>
        </authorList>
    </citation>
    <scope>NUCLEOTIDE SEQUENCE</scope>
    <source>
        <strain evidence="5">CGMCC 1.15794</strain>
    </source>
</reference>
<keyword evidence="3" id="KW-0804">Transcription</keyword>
<dbReference type="SUPFAM" id="SSF46689">
    <property type="entry name" value="Homeodomain-like"/>
    <property type="match status" value="1"/>
</dbReference>
<evidence type="ECO:0000313" key="6">
    <source>
        <dbReference type="Proteomes" id="UP000657592"/>
    </source>
</evidence>
<keyword evidence="6" id="KW-1185">Reference proteome</keyword>
<dbReference type="EMBL" id="BMJY01000007">
    <property type="protein sequence ID" value="GGH44773.1"/>
    <property type="molecule type" value="Genomic_DNA"/>
</dbReference>
<dbReference type="PROSITE" id="PS01124">
    <property type="entry name" value="HTH_ARAC_FAMILY_2"/>
    <property type="match status" value="1"/>
</dbReference>
<comment type="caution">
    <text evidence="5">The sequence shown here is derived from an EMBL/GenBank/DDBJ whole genome shotgun (WGS) entry which is preliminary data.</text>
</comment>
<dbReference type="GO" id="GO:0003700">
    <property type="term" value="F:DNA-binding transcription factor activity"/>
    <property type="evidence" value="ECO:0007669"/>
    <property type="project" value="InterPro"/>
</dbReference>
<dbReference type="Gene3D" id="1.10.10.60">
    <property type="entry name" value="Homeodomain-like"/>
    <property type="match status" value="1"/>
</dbReference>
<evidence type="ECO:0000313" key="5">
    <source>
        <dbReference type="EMBL" id="GGH44773.1"/>
    </source>
</evidence>
<dbReference type="PANTHER" id="PTHR46796">
    <property type="entry name" value="HTH-TYPE TRANSCRIPTIONAL ACTIVATOR RHAS-RELATED"/>
    <property type="match status" value="1"/>
</dbReference>
<evidence type="ECO:0000259" key="4">
    <source>
        <dbReference type="PROSITE" id="PS01124"/>
    </source>
</evidence>
<dbReference type="InterPro" id="IPR020449">
    <property type="entry name" value="Tscrpt_reg_AraC-type_HTH"/>
</dbReference>
<proteinExistence type="predicted"/>
<reference evidence="5" key="2">
    <citation type="submission" date="2020-09" db="EMBL/GenBank/DDBJ databases">
        <authorList>
            <person name="Sun Q."/>
            <person name="Zhou Y."/>
        </authorList>
    </citation>
    <scope>NUCLEOTIDE SEQUENCE</scope>
    <source>
        <strain evidence="5">CGMCC 1.15794</strain>
    </source>
</reference>
<dbReference type="InterPro" id="IPR018060">
    <property type="entry name" value="HTH_AraC"/>
</dbReference>
<dbReference type="SMART" id="SM00342">
    <property type="entry name" value="HTH_ARAC"/>
    <property type="match status" value="1"/>
</dbReference>
<dbReference type="PANTHER" id="PTHR46796:SF6">
    <property type="entry name" value="ARAC SUBFAMILY"/>
    <property type="match status" value="1"/>
</dbReference>
<dbReference type="Pfam" id="PF14525">
    <property type="entry name" value="AraC_binding_2"/>
    <property type="match status" value="1"/>
</dbReference>
<name>A0A917IGZ3_9MICO</name>
<dbReference type="InterPro" id="IPR009057">
    <property type="entry name" value="Homeodomain-like_sf"/>
</dbReference>
<keyword evidence="2" id="KW-0238">DNA-binding</keyword>
<dbReference type="Pfam" id="PF12833">
    <property type="entry name" value="HTH_18"/>
    <property type="match status" value="1"/>
</dbReference>
<evidence type="ECO:0000256" key="3">
    <source>
        <dbReference type="ARBA" id="ARBA00023163"/>
    </source>
</evidence>